<dbReference type="EMBL" id="LR009740">
    <property type="protein sequence ID" value="SVE79359.1"/>
    <property type="molecule type" value="mRNA"/>
</dbReference>
<feature type="region of interest" description="Disordered" evidence="7">
    <location>
        <begin position="261"/>
        <end position="283"/>
    </location>
</feature>
<evidence type="ECO:0000256" key="7">
    <source>
        <dbReference type="SAM" id="MobiDB-lite"/>
    </source>
</evidence>
<dbReference type="Pfam" id="PF12738">
    <property type="entry name" value="PTCB-BRCT"/>
    <property type="match status" value="1"/>
</dbReference>
<evidence type="ECO:0000256" key="4">
    <source>
        <dbReference type="ARBA" id="ARBA00023858"/>
    </source>
</evidence>
<protein>
    <recommendedName>
        <fullName evidence="4">PAX-interacting protein 1</fullName>
    </recommendedName>
    <alternativeName>
        <fullName evidence="5">PAX transactivation activation domain-interacting protein</fullName>
    </alternativeName>
</protein>
<dbReference type="CDD" id="cd18440">
    <property type="entry name" value="BRCT_PAXIP1_rpt6"/>
    <property type="match status" value="1"/>
</dbReference>
<feature type="compositionally biased region" description="Basic and acidic residues" evidence="7">
    <location>
        <begin position="969"/>
        <end position="981"/>
    </location>
</feature>
<accession>A0A4Y7MHU3</accession>
<comment type="subcellular location">
    <subcellularLocation>
        <location evidence="1">Nucleus</location>
    </subcellularLocation>
</comment>
<feature type="compositionally biased region" description="Low complexity" evidence="7">
    <location>
        <begin position="329"/>
        <end position="340"/>
    </location>
</feature>
<reference evidence="9" key="1">
    <citation type="submission" date="2018-08" db="EMBL/GenBank/DDBJ databases">
        <authorList>
            <person name="Cornetti L."/>
        </authorList>
    </citation>
    <scope>NUCLEOTIDE SEQUENCE</scope>
    <source>
        <strain evidence="9">CA-CH-1</strain>
    </source>
</reference>
<dbReference type="PANTHER" id="PTHR23196:SF1">
    <property type="entry name" value="PAX-INTERACTING PROTEIN 1"/>
    <property type="match status" value="1"/>
</dbReference>
<feature type="domain" description="BRCT" evidence="8">
    <location>
        <begin position="1015"/>
        <end position="1082"/>
    </location>
</feature>
<evidence type="ECO:0000256" key="3">
    <source>
        <dbReference type="ARBA" id="ARBA00023242"/>
    </source>
</evidence>
<dbReference type="PROSITE" id="PS50172">
    <property type="entry name" value="BRCT"/>
    <property type="match status" value="3"/>
</dbReference>
<feature type="compositionally biased region" description="Polar residues" evidence="7">
    <location>
        <begin position="952"/>
        <end position="961"/>
    </location>
</feature>
<sequence length="1204" mass="134644">MASAVHQIRGQANQVAQPGVGSHSQPGHHQTAQQQLPGMSPQLVKMVIAQPQVDGKLPNHPQQSPVASPLINQQQPQFSNIYSQNGQQVQQTGQQPVSDQLIPQQHNFQQVTEDNSNVVTNNANPHLRQQQQQQTADFSPSQVHNNTFAQQHQRGNPRMPVAVNIQGVQVSQQQQTIVRTQGIQRQQLAAPQQPDYSTQMIATGVGTVTAGGGSQTQGMVNNQQMGVITGNQQQQHLVHSSGVRPNVRPTLAGQVVVAGRPPPNAAASPMVQQQQQQPHPQQVRPLTAYQQQMLQMHIQNMNPQARQQLQQLTPQMRYAVLQRILQQQEQQQNMNHSQAQLPNPIPHMQGQQPNQASQLQSQQPNQTIQMQGQPAGQITSNQGQRIMLPQQQQGNWQTEQQQNQLVSPQQNVRPYGPTQGIVNQSNQGQGGKPTQVIGVNQQPLDQQSVSPQIHQLQPPLNQVQQQNPLSSVPIQQPNAIQLNQLQQQQLQQQLQQQQLQQQQLQQQQLQQQQLQQQQQVQQQQNQQQNQEQPSNSVNPKTKTALANLLSTRLQTAPGTPQQPGTPQLSVNPQQVPHQAIAAQQPIILQQAVASQQNPALSQAVMNQQQQQHLLQQRRSLQNITNGVNGTTNTQLAAGVSMVQATNQPQQQLQPKSSMGAVPFTGVRMPGPGTGAVIPGQPVIRREFPVQQQQQQQLHSHEPGVKLPEHLCLLGCIVLIVDYQRSVPSAELLQWTKLMSSRGAEIETMYSPRITHLLCETSRSAVAQQALRDGKRLVTAFWLNDVILKQHMFPPSQVLHFPTPFGDAERPCRNMLASLSGFEGDDRLRVRFMCEAVGLKYTGHFCSQHDVLICRKAEGHKFQKAREWRKPVVTTTWLAQVYFGFLNAIHQIHHPKYQQFNLPAYQQDPLKFELHMAGNFLAAWRIPVKITPESLDKFNKLPAQLRLKRHSTTHSVASNDGDSPSRKKLKIEEEDKDKHERSSSNVDAILEDVIKGGFEDKGKNRVIIRFSGFDSSELSKAALKLGAGVAHNNREATHLVMPTFMRTPKLLCCLPTVKFILSPRWIQESAQQGKLLDEQPYLLKDTELERKMDIDLPKLLSLPQRDQLFKGKMFYITPSVVPSRSVLRDVIENSGGKVVAQPKSMKVISELMNKDENSYIVISCTTDFHLLNDVMKSKIGIYSSEFILSAVLKQAIIGAPYRIEP</sequence>
<dbReference type="PANTHER" id="PTHR23196">
    <property type="entry name" value="PAX TRANSCRIPTION ACTIVATION DOMAIN INTERACTING PROTEIN"/>
    <property type="match status" value="1"/>
</dbReference>
<keyword evidence="6" id="KW-0175">Coiled coil</keyword>
<dbReference type="CDD" id="cd17711">
    <property type="entry name" value="BRCT_PAXIP1_rpt3"/>
    <property type="match status" value="1"/>
</dbReference>
<feature type="region of interest" description="Disordered" evidence="7">
    <location>
        <begin position="329"/>
        <end position="378"/>
    </location>
</feature>
<dbReference type="GO" id="GO:0006974">
    <property type="term" value="P:DNA damage response"/>
    <property type="evidence" value="ECO:0007669"/>
    <property type="project" value="UniProtKB-KW"/>
</dbReference>
<gene>
    <name evidence="9" type="primary">EOG090X027U</name>
</gene>
<dbReference type="InterPro" id="IPR051579">
    <property type="entry name" value="DDR_Transcriptional_Reg"/>
</dbReference>
<evidence type="ECO:0000256" key="5">
    <source>
        <dbReference type="ARBA" id="ARBA00030146"/>
    </source>
</evidence>
<evidence type="ECO:0000313" key="9">
    <source>
        <dbReference type="EMBL" id="SVE79359.1"/>
    </source>
</evidence>
<dbReference type="Gene3D" id="3.40.50.10190">
    <property type="entry name" value="BRCT domain"/>
    <property type="match status" value="4"/>
</dbReference>
<dbReference type="InterPro" id="IPR001357">
    <property type="entry name" value="BRCT_dom"/>
</dbReference>
<feature type="domain" description="BRCT" evidence="8">
    <location>
        <begin position="1103"/>
        <end position="1196"/>
    </location>
</feature>
<feature type="compositionally biased region" description="Low complexity" evidence="7">
    <location>
        <begin position="391"/>
        <end position="412"/>
    </location>
</feature>
<feature type="compositionally biased region" description="Low complexity" evidence="7">
    <location>
        <begin position="349"/>
        <end position="369"/>
    </location>
</feature>
<feature type="compositionally biased region" description="Low complexity" evidence="7">
    <location>
        <begin position="272"/>
        <end position="282"/>
    </location>
</feature>
<feature type="coiled-coil region" evidence="6">
    <location>
        <begin position="480"/>
        <end position="531"/>
    </location>
</feature>
<dbReference type="Pfam" id="PF16770">
    <property type="entry name" value="RTT107_BRCT_5"/>
    <property type="match status" value="1"/>
</dbReference>
<dbReference type="SMART" id="SM00292">
    <property type="entry name" value="BRCT"/>
    <property type="match status" value="4"/>
</dbReference>
<evidence type="ECO:0000256" key="6">
    <source>
        <dbReference type="SAM" id="Coils"/>
    </source>
</evidence>
<name>A0A4Y7MHU3_9CRUS</name>
<feature type="region of interest" description="Disordered" evidence="7">
    <location>
        <begin position="948"/>
        <end position="982"/>
    </location>
</feature>
<dbReference type="OrthoDB" id="342264at2759"/>
<feature type="compositionally biased region" description="Polar residues" evidence="7">
    <location>
        <begin position="10"/>
        <end position="37"/>
    </location>
</feature>
<dbReference type="GO" id="GO:0044666">
    <property type="term" value="C:MLL3/4 complex"/>
    <property type="evidence" value="ECO:0007669"/>
    <property type="project" value="TreeGrafter"/>
</dbReference>
<dbReference type="Pfam" id="PF16589">
    <property type="entry name" value="BRCT_2"/>
    <property type="match status" value="1"/>
</dbReference>
<keyword evidence="2" id="KW-0227">DNA damage</keyword>
<dbReference type="Pfam" id="PF00533">
    <property type="entry name" value="BRCT"/>
    <property type="match status" value="1"/>
</dbReference>
<feature type="region of interest" description="Disordered" evidence="7">
    <location>
        <begin position="391"/>
        <end position="437"/>
    </location>
</feature>
<proteinExistence type="evidence at transcript level"/>
<dbReference type="SUPFAM" id="SSF52113">
    <property type="entry name" value="BRCT domain"/>
    <property type="match status" value="3"/>
</dbReference>
<dbReference type="InterPro" id="IPR036420">
    <property type="entry name" value="BRCT_dom_sf"/>
</dbReference>
<dbReference type="AlphaFoldDB" id="A0A4Y7MHU3"/>
<evidence type="ECO:0000256" key="2">
    <source>
        <dbReference type="ARBA" id="ARBA00022763"/>
    </source>
</evidence>
<feature type="domain" description="BRCT" evidence="8">
    <location>
        <begin position="712"/>
        <end position="799"/>
    </location>
</feature>
<keyword evidence="3" id="KW-0539">Nucleus</keyword>
<organism evidence="9">
    <name type="scientific">Daphnia magna</name>
    <dbReference type="NCBI Taxonomy" id="35525"/>
    <lineage>
        <taxon>Eukaryota</taxon>
        <taxon>Metazoa</taxon>
        <taxon>Ecdysozoa</taxon>
        <taxon>Arthropoda</taxon>
        <taxon>Crustacea</taxon>
        <taxon>Branchiopoda</taxon>
        <taxon>Diplostraca</taxon>
        <taxon>Cladocera</taxon>
        <taxon>Anomopoda</taxon>
        <taxon>Daphniidae</taxon>
        <taxon>Daphnia</taxon>
    </lineage>
</organism>
<feature type="region of interest" description="Disordered" evidence="7">
    <location>
        <begin position="1"/>
        <end position="37"/>
    </location>
</feature>
<evidence type="ECO:0000256" key="1">
    <source>
        <dbReference type="ARBA" id="ARBA00004123"/>
    </source>
</evidence>
<evidence type="ECO:0000259" key="8">
    <source>
        <dbReference type="PROSITE" id="PS50172"/>
    </source>
</evidence>